<dbReference type="InterPro" id="IPR013780">
    <property type="entry name" value="Glyco_hydro_b"/>
</dbReference>
<name>A0A1A8XX57_9PROT</name>
<dbReference type="SUPFAM" id="SSF51445">
    <property type="entry name" value="(Trans)glycosidases"/>
    <property type="match status" value="1"/>
</dbReference>
<evidence type="ECO:0000313" key="6">
    <source>
        <dbReference type="EMBL" id="SBT08608.1"/>
    </source>
</evidence>
<dbReference type="InterPro" id="IPR006047">
    <property type="entry name" value="GH13_cat_dom"/>
</dbReference>
<dbReference type="GO" id="GO:0004135">
    <property type="term" value="F:amylo-alpha-1,6-glucosidase activity"/>
    <property type="evidence" value="ECO:0007669"/>
    <property type="project" value="InterPro"/>
</dbReference>
<dbReference type="InterPro" id="IPR013783">
    <property type="entry name" value="Ig-like_fold"/>
</dbReference>
<dbReference type="SMART" id="SM00642">
    <property type="entry name" value="Aamy"/>
    <property type="match status" value="1"/>
</dbReference>
<dbReference type="EC" id="3.2.1.-" evidence="6"/>
<dbReference type="SUPFAM" id="SSF81296">
    <property type="entry name" value="E set domains"/>
    <property type="match status" value="1"/>
</dbReference>
<protein>
    <submittedName>
        <fullName evidence="6">Glycogen debranching enzyme</fullName>
        <ecNumber evidence="6">3.2.1.-</ecNumber>
    </submittedName>
</protein>
<dbReference type="InterPro" id="IPR011837">
    <property type="entry name" value="Glycogen_debranch_GlgX"/>
</dbReference>
<evidence type="ECO:0000259" key="5">
    <source>
        <dbReference type="SMART" id="SM00642"/>
    </source>
</evidence>
<dbReference type="CDD" id="cd02856">
    <property type="entry name" value="E_set_GDE_Isoamylase_N"/>
    <property type="match status" value="1"/>
</dbReference>
<dbReference type="CDD" id="cd11326">
    <property type="entry name" value="AmyAc_Glg_debranch"/>
    <property type="match status" value="1"/>
</dbReference>
<keyword evidence="2 6" id="KW-0378">Hydrolase</keyword>
<dbReference type="STRING" id="1860102.ACCAA_60002"/>
<dbReference type="EMBL" id="FLQX01000138">
    <property type="protein sequence ID" value="SBT08608.1"/>
    <property type="molecule type" value="Genomic_DNA"/>
</dbReference>
<dbReference type="Gene3D" id="2.60.40.10">
    <property type="entry name" value="Immunoglobulins"/>
    <property type="match status" value="1"/>
</dbReference>
<dbReference type="PANTHER" id="PTHR43002">
    <property type="entry name" value="GLYCOGEN DEBRANCHING ENZYME"/>
    <property type="match status" value="1"/>
</dbReference>
<evidence type="ECO:0000256" key="2">
    <source>
        <dbReference type="ARBA" id="ARBA00022801"/>
    </source>
</evidence>
<keyword evidence="7" id="KW-1185">Reference proteome</keyword>
<dbReference type="GO" id="GO:0005980">
    <property type="term" value="P:glycogen catabolic process"/>
    <property type="evidence" value="ECO:0007669"/>
    <property type="project" value="InterPro"/>
</dbReference>
<dbReference type="Gene3D" id="2.60.40.1180">
    <property type="entry name" value="Golgi alpha-mannosidase II"/>
    <property type="match status" value="1"/>
</dbReference>
<gene>
    <name evidence="6" type="primary">glgX</name>
    <name evidence="6" type="ORF">ACCAA_60002</name>
</gene>
<dbReference type="InterPro" id="IPR017853">
    <property type="entry name" value="GH"/>
</dbReference>
<accession>A0A1A8XX57</accession>
<dbReference type="Proteomes" id="UP000199169">
    <property type="component" value="Unassembled WGS sequence"/>
</dbReference>
<proteinExistence type="inferred from homology"/>
<dbReference type="Gene3D" id="3.20.20.80">
    <property type="entry name" value="Glycosidases"/>
    <property type="match status" value="1"/>
</dbReference>
<dbReference type="AlphaFoldDB" id="A0A1A8XX57"/>
<dbReference type="InterPro" id="IPR004193">
    <property type="entry name" value="Glyco_hydro_13_N"/>
</dbReference>
<evidence type="ECO:0000256" key="1">
    <source>
        <dbReference type="ARBA" id="ARBA00008061"/>
    </source>
</evidence>
<reference evidence="6 7" key="1">
    <citation type="submission" date="2016-06" db="EMBL/GenBank/DDBJ databases">
        <authorList>
            <person name="Kjaerup R.B."/>
            <person name="Dalgaard T.S."/>
            <person name="Juul-Madsen H.R."/>
        </authorList>
    </citation>
    <scope>NUCLEOTIDE SEQUENCE [LARGE SCALE GENOMIC DNA]</scope>
    <source>
        <strain evidence="6">3</strain>
    </source>
</reference>
<dbReference type="RefSeq" id="WP_186408358.1">
    <property type="nucleotide sequence ID" value="NZ_FLQX01000138.1"/>
</dbReference>
<dbReference type="InterPro" id="IPR044505">
    <property type="entry name" value="GlgX_Isoamylase_N_E_set"/>
</dbReference>
<evidence type="ECO:0000313" key="7">
    <source>
        <dbReference type="Proteomes" id="UP000199169"/>
    </source>
</evidence>
<comment type="similarity">
    <text evidence="1">Belongs to the glycosyl hydrolase 13 family.</text>
</comment>
<dbReference type="NCBIfam" id="TIGR02100">
    <property type="entry name" value="glgX_debranch"/>
    <property type="match status" value="1"/>
</dbReference>
<feature type="region of interest" description="Disordered" evidence="4">
    <location>
        <begin position="448"/>
        <end position="476"/>
    </location>
</feature>
<dbReference type="Pfam" id="PF02922">
    <property type="entry name" value="CBM_48"/>
    <property type="match status" value="1"/>
</dbReference>
<evidence type="ECO:0000256" key="4">
    <source>
        <dbReference type="SAM" id="MobiDB-lite"/>
    </source>
</evidence>
<dbReference type="InterPro" id="IPR014756">
    <property type="entry name" value="Ig_E-set"/>
</dbReference>
<feature type="compositionally biased region" description="Basic and acidic residues" evidence="4">
    <location>
        <begin position="448"/>
        <end position="459"/>
    </location>
</feature>
<organism evidence="6 7">
    <name type="scientific">Candidatus Accumulibacter aalborgensis</name>
    <dbReference type="NCBI Taxonomy" id="1860102"/>
    <lineage>
        <taxon>Bacteria</taxon>
        <taxon>Pseudomonadati</taxon>
        <taxon>Pseudomonadota</taxon>
        <taxon>Betaproteobacteria</taxon>
        <taxon>Candidatus Accumulibacter</taxon>
    </lineage>
</organism>
<sequence>MSAGTDLAAGRPWPLGAHWDGRGVNFALFSAHADGVDLCIFEGDRVRTLPLREFTDQVWHGYLPGAAPGLRYAYRVHGPNAPASGHRFDRQRLLLDPYAREVLGRSSWPAPDDPAHCLKACVVDEAFDWGDDVRPSIPWTDTVLYEVHVKGASRQHPGVPEALRGTYAGLAAPAMIDHYHRLGVTALNLLPVHHFLDEPRLTNEGRVNYWGYNTLAFFAPEPRYAARVGGQSVIAEFKTMVRSLHAAGLEVILDVVFNHTAESDEAGPTLSFRGIDNASYYRLPADNPAGYENFSGCGNTLNLACPRVLQMVMDALRYWVDVMHVDGFRFDLAAALTRDSAFLHAKRQDPLLQRVKLIAEPWDIGPDGYHLGRFLPGWSEWNDRFRDDVRAFWLTHEADVGQLAQRLAGSSEVFGFAGRAPQAGINFITAHDGFTLRDLVSYQSRHNELNGEGNRDGHGHNLSWNCGEEGESEDPQVLKKRRRLQRALLSTLLMAQGVPMLQSGDELGRTQAGNNNAYCQDNTLTWLDWRHADDGLIDFVAGLVSLRQRFPQLRRRQWLTGKATADGQPDVLWWHPAGRPMQDTDWQSRKLNAFGLQLAPVPLSGLVERRKGSRNARFGLQFTPEAAVGHLAQESCALLCLINRDEIPVSFLLPAGVWEQVCDSSAQTPFATCRREKASTVPARSVQFLRLES</sequence>
<evidence type="ECO:0000256" key="3">
    <source>
        <dbReference type="ARBA" id="ARBA00023295"/>
    </source>
</evidence>
<feature type="domain" description="Glycosyl hydrolase family 13 catalytic" evidence="5">
    <location>
        <begin position="121"/>
        <end position="547"/>
    </location>
</feature>
<keyword evidence="3 6" id="KW-0326">Glycosidase</keyword>
<dbReference type="SUPFAM" id="SSF51011">
    <property type="entry name" value="Glycosyl hydrolase domain"/>
    <property type="match status" value="1"/>
</dbReference>